<reference evidence="2" key="1">
    <citation type="submission" date="2020-03" db="EMBL/GenBank/DDBJ databases">
        <title>Castanea mollissima Vanexum genome sequencing.</title>
        <authorList>
            <person name="Staton M."/>
        </authorList>
    </citation>
    <scope>NUCLEOTIDE SEQUENCE</scope>
    <source>
        <tissue evidence="2">Leaf</tissue>
    </source>
</reference>
<sequence>RLSTYLNYSQRYCKHIMDLCFSAWRRRMQRPFLYSVRSILTLKEGNEEFGKASYDILLGFSEGHFGEPPLENKSKESGAGDTEMTLADSFTKASGSMPEKRKHKAMGSITEENGSVEQRKTKREKKINALIPSSNEHYLSSGIAGGIRAV</sequence>
<gene>
    <name evidence="2" type="ORF">CMV_027409</name>
</gene>
<dbReference type="Proteomes" id="UP000737018">
    <property type="component" value="Unassembled WGS sequence"/>
</dbReference>
<protein>
    <submittedName>
        <fullName evidence="2">Uncharacterized protein</fullName>
    </submittedName>
</protein>
<dbReference type="EMBL" id="JRKL02009507">
    <property type="protein sequence ID" value="KAF3946311.1"/>
    <property type="molecule type" value="Genomic_DNA"/>
</dbReference>
<organism evidence="2 3">
    <name type="scientific">Castanea mollissima</name>
    <name type="common">Chinese chestnut</name>
    <dbReference type="NCBI Taxonomy" id="60419"/>
    <lineage>
        <taxon>Eukaryota</taxon>
        <taxon>Viridiplantae</taxon>
        <taxon>Streptophyta</taxon>
        <taxon>Embryophyta</taxon>
        <taxon>Tracheophyta</taxon>
        <taxon>Spermatophyta</taxon>
        <taxon>Magnoliopsida</taxon>
        <taxon>eudicotyledons</taxon>
        <taxon>Gunneridae</taxon>
        <taxon>Pentapetalae</taxon>
        <taxon>rosids</taxon>
        <taxon>fabids</taxon>
        <taxon>Fagales</taxon>
        <taxon>Fagaceae</taxon>
        <taxon>Castanea</taxon>
    </lineage>
</organism>
<accession>A0A8J4QA71</accession>
<keyword evidence="3" id="KW-1185">Reference proteome</keyword>
<proteinExistence type="predicted"/>
<feature type="region of interest" description="Disordered" evidence="1">
    <location>
        <begin position="90"/>
        <end position="122"/>
    </location>
</feature>
<name>A0A8J4QA71_9ROSI</name>
<comment type="caution">
    <text evidence="2">The sequence shown here is derived from an EMBL/GenBank/DDBJ whole genome shotgun (WGS) entry which is preliminary data.</text>
</comment>
<evidence type="ECO:0000256" key="1">
    <source>
        <dbReference type="SAM" id="MobiDB-lite"/>
    </source>
</evidence>
<feature type="non-terminal residue" evidence="2">
    <location>
        <position position="1"/>
    </location>
</feature>
<dbReference type="AlphaFoldDB" id="A0A8J4QA71"/>
<evidence type="ECO:0000313" key="2">
    <source>
        <dbReference type="EMBL" id="KAF3946311.1"/>
    </source>
</evidence>
<evidence type="ECO:0000313" key="3">
    <source>
        <dbReference type="Proteomes" id="UP000737018"/>
    </source>
</evidence>